<reference evidence="1 2" key="1">
    <citation type="submission" date="2020-01" db="EMBL/GenBank/DDBJ databases">
        <title>Identification and distribution of gene clusters putatively required for synthesis of sphingolipid metabolism inhibitors in phylogenetically diverse species of the filamentous fungus Fusarium.</title>
        <authorList>
            <person name="Kim H.-S."/>
            <person name="Busman M."/>
            <person name="Brown D.W."/>
            <person name="Divon H."/>
            <person name="Uhlig S."/>
            <person name="Proctor R.H."/>
        </authorList>
    </citation>
    <scope>NUCLEOTIDE SEQUENCE [LARGE SCALE GENOMIC DNA]</scope>
    <source>
        <strain evidence="1 2">NRRL 20459</strain>
    </source>
</reference>
<dbReference type="OrthoDB" id="5062850at2759"/>
<organism evidence="1 2">
    <name type="scientific">Fusarium albosuccineum</name>
    <dbReference type="NCBI Taxonomy" id="1237068"/>
    <lineage>
        <taxon>Eukaryota</taxon>
        <taxon>Fungi</taxon>
        <taxon>Dikarya</taxon>
        <taxon>Ascomycota</taxon>
        <taxon>Pezizomycotina</taxon>
        <taxon>Sordariomycetes</taxon>
        <taxon>Hypocreomycetidae</taxon>
        <taxon>Hypocreales</taxon>
        <taxon>Nectriaceae</taxon>
        <taxon>Fusarium</taxon>
        <taxon>Fusarium decemcellulare species complex</taxon>
    </lineage>
</organism>
<dbReference type="EMBL" id="JAADYS010002004">
    <property type="protein sequence ID" value="KAF4460148.1"/>
    <property type="molecule type" value="Genomic_DNA"/>
</dbReference>
<name>A0A8H4L268_9HYPO</name>
<gene>
    <name evidence="1" type="ORF">FALBO_13083</name>
</gene>
<dbReference type="Proteomes" id="UP000554235">
    <property type="component" value="Unassembled WGS sequence"/>
</dbReference>
<proteinExistence type="predicted"/>
<comment type="caution">
    <text evidence="1">The sequence shown here is derived from an EMBL/GenBank/DDBJ whole genome shotgun (WGS) entry which is preliminary data.</text>
</comment>
<accession>A0A8H4L268</accession>
<evidence type="ECO:0000313" key="1">
    <source>
        <dbReference type="EMBL" id="KAF4460148.1"/>
    </source>
</evidence>
<keyword evidence="2" id="KW-1185">Reference proteome</keyword>
<protein>
    <submittedName>
        <fullName evidence="1">Uncharacterized protein</fullName>
    </submittedName>
</protein>
<dbReference type="AlphaFoldDB" id="A0A8H4L268"/>
<evidence type="ECO:0000313" key="2">
    <source>
        <dbReference type="Proteomes" id="UP000554235"/>
    </source>
</evidence>
<sequence length="570" mass="65986">MASPPTTLTTLPFEMRRQIFIYAFKVDGGYVFNGDSEKLTMADGKPINLALMYTCRSIANDTKGMPLSVNTINFSTVYRRAWNGVAGCFNYVRIFYRLLQEDLVLRLAPFMTPDMYSELGQRHPAFVSPLRNESARYETHVRRFVPERNIRVGKGRGYSSGWHQSHLGTVVSNDYYNGFGHLHCLGHLWGRWYGPMWETEQATSYCLRLLAEKEPAEFSRLVYEALPQWVDTHPAHEFLDLMFPPWAIPSQAEMANVASRLEANNACEAVESWYYRPSSSYSPTRSLETSWTATGTRCREKIRFSATAVAIRFLDRLPTGQRLKIRRVTLHENLPAVCSPSVHAEGLAPFFRENQRLQVERRVSVMRCIAEEDRLVNREIEKKFGRPQDVAWFLQQPNEPEFENRNLMTTDSFSKVLVEWLLDALAVPGANIPAESFTFVLEGEPWVDFCSDLFQQVVHRDVAWQKAFDATIDRGYLRRGKGQIWDLTHNRLEEAMKHLSKQASPLSSDFNTGHPWDFELIVEQNQLLNKRLSWISAYQNLPRFMEFPPELDYATVLADHYEIQTEDEYR</sequence>